<evidence type="ECO:0000313" key="3">
    <source>
        <dbReference type="Proteomes" id="UP000233551"/>
    </source>
</evidence>
<reference evidence="2 3" key="1">
    <citation type="submission" date="2017-11" db="EMBL/GenBank/DDBJ databases">
        <title>De-novo sequencing of pomegranate (Punica granatum L.) genome.</title>
        <authorList>
            <person name="Akparov Z."/>
            <person name="Amiraslanov A."/>
            <person name="Hajiyeva S."/>
            <person name="Abbasov M."/>
            <person name="Kaur K."/>
            <person name="Hamwieh A."/>
            <person name="Solovyev V."/>
            <person name="Salamov A."/>
            <person name="Braich B."/>
            <person name="Kosarev P."/>
            <person name="Mahmoud A."/>
            <person name="Hajiyev E."/>
            <person name="Babayeva S."/>
            <person name="Izzatullayeva V."/>
            <person name="Mammadov A."/>
            <person name="Mammadov A."/>
            <person name="Sharifova S."/>
            <person name="Ojaghi J."/>
            <person name="Eynullazada K."/>
            <person name="Bayramov B."/>
            <person name="Abdulazimova A."/>
            <person name="Shahmuradov I."/>
        </authorList>
    </citation>
    <scope>NUCLEOTIDE SEQUENCE [LARGE SCALE GENOMIC DNA]</scope>
    <source>
        <strain evidence="3">cv. AG2017</strain>
        <tissue evidence="2">Leaf</tissue>
    </source>
</reference>
<keyword evidence="3" id="KW-1185">Reference proteome</keyword>
<evidence type="ECO:0000259" key="1">
    <source>
        <dbReference type="Pfam" id="PF10551"/>
    </source>
</evidence>
<dbReference type="PANTHER" id="PTHR31973">
    <property type="entry name" value="POLYPROTEIN, PUTATIVE-RELATED"/>
    <property type="match status" value="1"/>
</dbReference>
<dbReference type="InterPro" id="IPR018289">
    <property type="entry name" value="MULE_transposase_dom"/>
</dbReference>
<protein>
    <recommendedName>
        <fullName evidence="1">MULE transposase domain-containing protein</fullName>
    </recommendedName>
</protein>
<accession>A0A2I0H1B8</accession>
<name>A0A2I0H1B8_PUNGR</name>
<organism evidence="2 3">
    <name type="scientific">Punica granatum</name>
    <name type="common">Pomegranate</name>
    <dbReference type="NCBI Taxonomy" id="22663"/>
    <lineage>
        <taxon>Eukaryota</taxon>
        <taxon>Viridiplantae</taxon>
        <taxon>Streptophyta</taxon>
        <taxon>Embryophyta</taxon>
        <taxon>Tracheophyta</taxon>
        <taxon>Spermatophyta</taxon>
        <taxon>Magnoliopsida</taxon>
        <taxon>eudicotyledons</taxon>
        <taxon>Gunneridae</taxon>
        <taxon>Pentapetalae</taxon>
        <taxon>rosids</taxon>
        <taxon>malvids</taxon>
        <taxon>Myrtales</taxon>
        <taxon>Lythraceae</taxon>
        <taxon>Punica</taxon>
    </lineage>
</organism>
<dbReference type="Proteomes" id="UP000233551">
    <property type="component" value="Unassembled WGS sequence"/>
</dbReference>
<dbReference type="AlphaFoldDB" id="A0A2I0H1B8"/>
<dbReference type="Pfam" id="PF10551">
    <property type="entry name" value="MULE"/>
    <property type="match status" value="1"/>
</dbReference>
<dbReference type="EMBL" id="PGOL01044102">
    <property type="protein sequence ID" value="PKH85073.1"/>
    <property type="molecule type" value="Genomic_DNA"/>
</dbReference>
<gene>
    <name evidence="2" type="ORF">CRG98_049997</name>
</gene>
<dbReference type="STRING" id="22663.A0A2I0H1B8"/>
<feature type="domain" description="MULE transposase" evidence="1">
    <location>
        <begin position="46"/>
        <end position="142"/>
    </location>
</feature>
<dbReference type="PANTHER" id="PTHR31973:SF187">
    <property type="entry name" value="MUTATOR TRANSPOSASE MUDRA PROTEIN"/>
    <property type="match status" value="1"/>
</dbReference>
<sequence>LKRVNRDSLFDMMVERNVPESAAIFKRFYVGFEGLKQGFLNGCRPVISLDGCFLKTHLGGQLLSAVGRDGNNQMFPIAWAVVEGENEDSWRWFLHRLTYDLGISDGFGWTMLSDQQKGLQNAVRAYMPNVEHRFCARHLYANWKKNNKITYALTNLFWKAVKCPTAAEFNEVMNQMK</sequence>
<evidence type="ECO:0000313" key="2">
    <source>
        <dbReference type="EMBL" id="PKH85073.1"/>
    </source>
</evidence>
<feature type="non-terminal residue" evidence="2">
    <location>
        <position position="1"/>
    </location>
</feature>
<feature type="non-terminal residue" evidence="2">
    <location>
        <position position="177"/>
    </location>
</feature>
<comment type="caution">
    <text evidence="2">The sequence shown here is derived from an EMBL/GenBank/DDBJ whole genome shotgun (WGS) entry which is preliminary data.</text>
</comment>
<proteinExistence type="predicted"/>